<protein>
    <submittedName>
        <fullName evidence="7">FAD/FMN-containing dehydrogenase</fullName>
    </submittedName>
</protein>
<evidence type="ECO:0000256" key="3">
    <source>
        <dbReference type="ARBA" id="ARBA00022630"/>
    </source>
</evidence>
<evidence type="ECO:0000256" key="1">
    <source>
        <dbReference type="ARBA" id="ARBA00001974"/>
    </source>
</evidence>
<evidence type="ECO:0000313" key="8">
    <source>
        <dbReference type="Proteomes" id="UP000198362"/>
    </source>
</evidence>
<dbReference type="Gene3D" id="3.40.462.20">
    <property type="match status" value="1"/>
</dbReference>
<dbReference type="Pfam" id="PF08031">
    <property type="entry name" value="BBE"/>
    <property type="match status" value="1"/>
</dbReference>
<evidence type="ECO:0000256" key="4">
    <source>
        <dbReference type="ARBA" id="ARBA00022827"/>
    </source>
</evidence>
<dbReference type="InterPro" id="IPR016169">
    <property type="entry name" value="FAD-bd_PCMH_sub2"/>
</dbReference>
<reference evidence="7 8" key="1">
    <citation type="submission" date="2017-06" db="EMBL/GenBank/DDBJ databases">
        <authorList>
            <person name="Kim H.J."/>
            <person name="Triplett B.A."/>
        </authorList>
    </citation>
    <scope>NUCLEOTIDE SEQUENCE [LARGE SCALE GENOMIC DNA]</scope>
    <source>
        <strain evidence="7 8">CGMCC 4.5593</strain>
    </source>
</reference>
<dbReference type="PANTHER" id="PTHR42973:SF39">
    <property type="entry name" value="FAD-BINDING PCMH-TYPE DOMAIN-CONTAINING PROTEIN"/>
    <property type="match status" value="1"/>
</dbReference>
<dbReference type="PANTHER" id="PTHR42973">
    <property type="entry name" value="BINDING OXIDOREDUCTASE, PUTATIVE (AFU_ORTHOLOGUE AFUA_1G17690)-RELATED"/>
    <property type="match status" value="1"/>
</dbReference>
<dbReference type="InterPro" id="IPR006094">
    <property type="entry name" value="Oxid_FAD_bind_N"/>
</dbReference>
<dbReference type="Gene3D" id="3.30.465.10">
    <property type="match status" value="1"/>
</dbReference>
<keyword evidence="8" id="KW-1185">Reference proteome</keyword>
<feature type="domain" description="FAD-binding PCMH-type" evidence="6">
    <location>
        <begin position="33"/>
        <end position="203"/>
    </location>
</feature>
<comment type="cofactor">
    <cofactor evidence="1">
        <name>FAD</name>
        <dbReference type="ChEBI" id="CHEBI:57692"/>
    </cofactor>
</comment>
<dbReference type="InterPro" id="IPR050416">
    <property type="entry name" value="FAD-linked_Oxidoreductase"/>
</dbReference>
<dbReference type="RefSeq" id="WP_089254498.1">
    <property type="nucleotide sequence ID" value="NZ_FZPH01000017.1"/>
</dbReference>
<proteinExistence type="inferred from homology"/>
<dbReference type="InterPro" id="IPR016167">
    <property type="entry name" value="FAD-bd_PCMH_sub1"/>
</dbReference>
<evidence type="ECO:0000313" key="7">
    <source>
        <dbReference type="EMBL" id="SNT64621.1"/>
    </source>
</evidence>
<sequence length="453" mass="47961">MSTPELLADVQGPVLFPGDAGFTEEAAVFNTAVSHDPYVIVGATNAEDVRAAVRFARTENRLVAVLNTGHGPSQSVTREAVMITTKRMTGVRVDERTRTARVEAGVHWGQVVEAAARVGLAPLAGSSPQVGVVGYTLGGGVSVSLGRAFGYAADHVQAVEVVTADGAQRRVTPESDPDLFFALLGGKGNVGVVTALEFDLFPVSELYAGSLQFDGDCAAEVLRAYCLLTAAATDELTSSIVFLHAPDLPFVPEFMRGKLSVFVRLAYLGTDGDALVAPLRAAGPVLADTLTTMPVADIASITNDPTDPGTSVEHFAMLDEISPSTMETILELAGPDSGGGITLVNLTHLGGAFGRPPQHPNAVRRDVAYALFALTVVPPGAPLPERDLAFELTSRLTGPAGKKHPSYLAPADASVAGVRLAYDDETYERLRTVKTRWDPQNMFRWNYNIPPRV</sequence>
<dbReference type="PROSITE" id="PS51387">
    <property type="entry name" value="FAD_PCMH"/>
    <property type="match status" value="1"/>
</dbReference>
<dbReference type="Pfam" id="PF01565">
    <property type="entry name" value="FAD_binding_4"/>
    <property type="match status" value="1"/>
</dbReference>
<dbReference type="EMBL" id="FZPH01000017">
    <property type="protein sequence ID" value="SNT64621.1"/>
    <property type="molecule type" value="Genomic_DNA"/>
</dbReference>
<dbReference type="AlphaFoldDB" id="A0A239PC74"/>
<evidence type="ECO:0000259" key="6">
    <source>
        <dbReference type="PROSITE" id="PS51387"/>
    </source>
</evidence>
<comment type="similarity">
    <text evidence="2">Belongs to the oxygen-dependent FAD-linked oxidoreductase family.</text>
</comment>
<keyword evidence="4" id="KW-0274">FAD</keyword>
<keyword evidence="5" id="KW-0560">Oxidoreductase</keyword>
<dbReference type="GO" id="GO:0016491">
    <property type="term" value="F:oxidoreductase activity"/>
    <property type="evidence" value="ECO:0007669"/>
    <property type="project" value="UniProtKB-KW"/>
</dbReference>
<dbReference type="InterPro" id="IPR012951">
    <property type="entry name" value="BBE"/>
</dbReference>
<name>A0A239PC74_9ACTN</name>
<dbReference type="SUPFAM" id="SSF56176">
    <property type="entry name" value="FAD-binding/transporter-associated domain-like"/>
    <property type="match status" value="1"/>
</dbReference>
<accession>A0A239PC74</accession>
<dbReference type="InterPro" id="IPR036318">
    <property type="entry name" value="FAD-bd_PCMH-like_sf"/>
</dbReference>
<dbReference type="Gene3D" id="3.30.43.10">
    <property type="entry name" value="Uridine Diphospho-n-acetylenolpyruvylglucosamine Reductase, domain 2"/>
    <property type="match status" value="1"/>
</dbReference>
<dbReference type="OrthoDB" id="9775082at2"/>
<dbReference type="GO" id="GO:0071949">
    <property type="term" value="F:FAD binding"/>
    <property type="evidence" value="ECO:0007669"/>
    <property type="project" value="InterPro"/>
</dbReference>
<evidence type="ECO:0000256" key="5">
    <source>
        <dbReference type="ARBA" id="ARBA00023002"/>
    </source>
</evidence>
<organism evidence="7 8">
    <name type="scientific">Asanoa hainanensis</name>
    <dbReference type="NCBI Taxonomy" id="560556"/>
    <lineage>
        <taxon>Bacteria</taxon>
        <taxon>Bacillati</taxon>
        <taxon>Actinomycetota</taxon>
        <taxon>Actinomycetes</taxon>
        <taxon>Micromonosporales</taxon>
        <taxon>Micromonosporaceae</taxon>
        <taxon>Asanoa</taxon>
    </lineage>
</organism>
<dbReference type="InterPro" id="IPR016166">
    <property type="entry name" value="FAD-bd_PCMH"/>
</dbReference>
<evidence type="ECO:0000256" key="2">
    <source>
        <dbReference type="ARBA" id="ARBA00005466"/>
    </source>
</evidence>
<keyword evidence="3" id="KW-0285">Flavoprotein</keyword>
<gene>
    <name evidence="7" type="ORF">SAMN05421812_117142</name>
</gene>
<dbReference type="Proteomes" id="UP000198362">
    <property type="component" value="Unassembled WGS sequence"/>
</dbReference>